<proteinExistence type="predicted"/>
<dbReference type="Pfam" id="PF07690">
    <property type="entry name" value="MFS_1"/>
    <property type="match status" value="1"/>
</dbReference>
<feature type="domain" description="Major facilitator superfamily (MFS) profile" evidence="7">
    <location>
        <begin position="231"/>
        <end position="472"/>
    </location>
</feature>
<feature type="transmembrane region" description="Helical" evidence="6">
    <location>
        <begin position="157"/>
        <end position="178"/>
    </location>
</feature>
<dbReference type="PANTHER" id="PTHR23542:SF1">
    <property type="entry name" value="MAJOR FACILITATOR SUPERFAMILY (MFS) PROFILE DOMAIN-CONTAINING PROTEIN"/>
    <property type="match status" value="1"/>
</dbReference>
<dbReference type="PROSITE" id="PS50850">
    <property type="entry name" value="MFS"/>
    <property type="match status" value="1"/>
</dbReference>
<gene>
    <name evidence="8" type="ORF">MINT15_26190</name>
</gene>
<feature type="transmembrane region" description="Helical" evidence="6">
    <location>
        <begin position="385"/>
        <end position="406"/>
    </location>
</feature>
<feature type="compositionally biased region" description="Basic and acidic residues" evidence="5">
    <location>
        <begin position="430"/>
        <end position="443"/>
    </location>
</feature>
<feature type="transmembrane region" description="Helical" evidence="6">
    <location>
        <begin position="353"/>
        <end position="373"/>
    </location>
</feature>
<evidence type="ECO:0000256" key="4">
    <source>
        <dbReference type="ARBA" id="ARBA00023136"/>
    </source>
</evidence>
<dbReference type="InterPro" id="IPR036259">
    <property type="entry name" value="MFS_trans_sf"/>
</dbReference>
<feature type="transmembrane region" description="Helical" evidence="6">
    <location>
        <begin position="21"/>
        <end position="46"/>
    </location>
</feature>
<evidence type="ECO:0000256" key="3">
    <source>
        <dbReference type="ARBA" id="ARBA00022989"/>
    </source>
</evidence>
<sequence>MTRTVETDAPASGGLLRTAGLPYFLIAFVARLPFAMMVVGVLTLVVSARGSMSLGGLNSAAVGTGTACFGALTGAAADRFGQRPVLLVLAGANSAMLLTFALIVYSDLPGSAVLAVAFGIGATAPQVAPMSRSRLVTLITERMAPARRARTISSTMAYESAADETVFVIGPFVVGILASTLAPWAPLVGAAALTLLFVGAFALHPSGRHVSAARGADGAALSAPRELFRARLLVVVAGTFGVGSFFGTMLTSLTSFMADRDASDRAGLLYGVMGIGSAALALGVALMPTRFSLRARWVTFSAVLLTGSLLLLVVDDVPGMITALALLGIGIGPTLVTQYSFGAERSPAGRTATVMTMLGSGVIVGQSLGSAVTGEVAERIGTQTALVLPVVAATIVAATGAVNWLLTGVEQRGRGSCRAVRTSSSDVGDQAEHPTRGGREGKAGVRAADSSHTPIDEEVAPKRQYPDPTAGQ</sequence>
<dbReference type="InterPro" id="IPR020846">
    <property type="entry name" value="MFS_dom"/>
</dbReference>
<evidence type="ECO:0000313" key="8">
    <source>
        <dbReference type="EMBL" id="KHF42417.1"/>
    </source>
</evidence>
<dbReference type="Gene3D" id="1.20.1250.20">
    <property type="entry name" value="MFS general substrate transporter like domains"/>
    <property type="match status" value="1"/>
</dbReference>
<feature type="transmembrane region" description="Helical" evidence="6">
    <location>
        <begin position="85"/>
        <end position="105"/>
    </location>
</feature>
<dbReference type="GO" id="GO:0022857">
    <property type="term" value="F:transmembrane transporter activity"/>
    <property type="evidence" value="ECO:0007669"/>
    <property type="project" value="InterPro"/>
</dbReference>
<reference evidence="8 9" key="1">
    <citation type="submission" date="2014-10" db="EMBL/GenBank/DDBJ databases">
        <title>Genome sequence of Micropolyspora internatus JCM3315.</title>
        <authorList>
            <person name="Shin S.-K."/>
            <person name="Yi H."/>
        </authorList>
    </citation>
    <scope>NUCLEOTIDE SEQUENCE [LARGE SCALE GENOMIC DNA]</scope>
    <source>
        <strain evidence="8 9">JCM 3315</strain>
    </source>
</reference>
<dbReference type="SUPFAM" id="SSF103473">
    <property type="entry name" value="MFS general substrate transporter"/>
    <property type="match status" value="1"/>
</dbReference>
<protein>
    <submittedName>
        <fullName evidence="8">MFS transporter</fullName>
    </submittedName>
</protein>
<feature type="transmembrane region" description="Helical" evidence="6">
    <location>
        <begin position="184"/>
        <end position="204"/>
    </location>
</feature>
<evidence type="ECO:0000256" key="2">
    <source>
        <dbReference type="ARBA" id="ARBA00022692"/>
    </source>
</evidence>
<organism evidence="8 9">
    <name type="scientific">Saccharomonospora viridis</name>
    <dbReference type="NCBI Taxonomy" id="1852"/>
    <lineage>
        <taxon>Bacteria</taxon>
        <taxon>Bacillati</taxon>
        <taxon>Actinomycetota</taxon>
        <taxon>Actinomycetes</taxon>
        <taxon>Pseudonocardiales</taxon>
        <taxon>Pseudonocardiaceae</taxon>
        <taxon>Saccharomonospora</taxon>
    </lineage>
</organism>
<feature type="transmembrane region" description="Helical" evidence="6">
    <location>
        <begin position="268"/>
        <end position="288"/>
    </location>
</feature>
<dbReference type="RefSeq" id="WP_015785599.1">
    <property type="nucleotide sequence ID" value="NZ_FOWS01000001.1"/>
</dbReference>
<dbReference type="GO" id="GO:0005886">
    <property type="term" value="C:plasma membrane"/>
    <property type="evidence" value="ECO:0007669"/>
    <property type="project" value="UniProtKB-SubCell"/>
</dbReference>
<name>A0A837D408_9PSEU</name>
<feature type="region of interest" description="Disordered" evidence="5">
    <location>
        <begin position="415"/>
        <end position="472"/>
    </location>
</feature>
<feature type="transmembrane region" description="Helical" evidence="6">
    <location>
        <begin position="52"/>
        <end position="73"/>
    </location>
</feature>
<keyword evidence="3 6" id="KW-1133">Transmembrane helix</keyword>
<evidence type="ECO:0000259" key="7">
    <source>
        <dbReference type="PROSITE" id="PS50850"/>
    </source>
</evidence>
<keyword evidence="4 6" id="KW-0472">Membrane</keyword>
<evidence type="ECO:0000313" key="9">
    <source>
        <dbReference type="Proteomes" id="UP000030848"/>
    </source>
</evidence>
<feature type="transmembrane region" description="Helical" evidence="6">
    <location>
        <begin position="295"/>
        <end position="314"/>
    </location>
</feature>
<dbReference type="AlphaFoldDB" id="A0A837D408"/>
<feature type="transmembrane region" description="Helical" evidence="6">
    <location>
        <begin position="320"/>
        <end position="341"/>
    </location>
</feature>
<evidence type="ECO:0000256" key="1">
    <source>
        <dbReference type="ARBA" id="ARBA00004651"/>
    </source>
</evidence>
<feature type="transmembrane region" description="Helical" evidence="6">
    <location>
        <begin position="232"/>
        <end position="256"/>
    </location>
</feature>
<evidence type="ECO:0000256" key="6">
    <source>
        <dbReference type="SAM" id="Phobius"/>
    </source>
</evidence>
<accession>A0A837D408</accession>
<evidence type="ECO:0000256" key="5">
    <source>
        <dbReference type="SAM" id="MobiDB-lite"/>
    </source>
</evidence>
<dbReference type="Proteomes" id="UP000030848">
    <property type="component" value="Unassembled WGS sequence"/>
</dbReference>
<comment type="subcellular location">
    <subcellularLocation>
        <location evidence="1">Cell membrane</location>
        <topology evidence="1">Multi-pass membrane protein</topology>
    </subcellularLocation>
</comment>
<keyword evidence="2 6" id="KW-0812">Transmembrane</keyword>
<feature type="transmembrane region" description="Helical" evidence="6">
    <location>
        <begin position="111"/>
        <end position="128"/>
    </location>
</feature>
<dbReference type="PANTHER" id="PTHR23542">
    <property type="match status" value="1"/>
</dbReference>
<dbReference type="InterPro" id="IPR011701">
    <property type="entry name" value="MFS"/>
</dbReference>
<dbReference type="OMA" id="MAYESAA"/>
<comment type="caution">
    <text evidence="8">The sequence shown here is derived from an EMBL/GenBank/DDBJ whole genome shotgun (WGS) entry which is preliminary data.</text>
</comment>
<dbReference type="EMBL" id="JRZE01000006">
    <property type="protein sequence ID" value="KHF42417.1"/>
    <property type="molecule type" value="Genomic_DNA"/>
</dbReference>